<dbReference type="PANTHER" id="PTHR30588">
    <property type="entry name" value="BRANCHED-CHAIN AMINO ACID TRANSPORT SYSTEM 2 CARRIER PROTEIN"/>
    <property type="match status" value="1"/>
</dbReference>
<keyword evidence="3 9" id="KW-0813">Transport</keyword>
<dbReference type="GO" id="GO:0005886">
    <property type="term" value="C:plasma membrane"/>
    <property type="evidence" value="ECO:0007669"/>
    <property type="project" value="UniProtKB-SubCell"/>
</dbReference>
<dbReference type="STRING" id="1121298.SAMN05444401_2509"/>
<evidence type="ECO:0000256" key="3">
    <source>
        <dbReference type="ARBA" id="ARBA00022448"/>
    </source>
</evidence>
<organism evidence="10 11">
    <name type="scientific">Clostridium amylolyticum</name>
    <dbReference type="NCBI Taxonomy" id="1121298"/>
    <lineage>
        <taxon>Bacteria</taxon>
        <taxon>Bacillati</taxon>
        <taxon>Bacillota</taxon>
        <taxon>Clostridia</taxon>
        <taxon>Eubacteriales</taxon>
        <taxon>Clostridiaceae</taxon>
        <taxon>Clostridium</taxon>
    </lineage>
</organism>
<dbReference type="GO" id="GO:0015188">
    <property type="term" value="F:L-isoleucine transmembrane transporter activity"/>
    <property type="evidence" value="ECO:0007669"/>
    <property type="project" value="TreeGrafter"/>
</dbReference>
<comment type="similarity">
    <text evidence="2 9">Belongs to the branched chain amino acid transporter family.</text>
</comment>
<dbReference type="EMBL" id="FQZO01000003">
    <property type="protein sequence ID" value="SHJ21142.1"/>
    <property type="molecule type" value="Genomic_DNA"/>
</dbReference>
<feature type="transmembrane region" description="Helical" evidence="9">
    <location>
        <begin position="221"/>
        <end position="240"/>
    </location>
</feature>
<dbReference type="Proteomes" id="UP000184080">
    <property type="component" value="Unassembled WGS sequence"/>
</dbReference>
<keyword evidence="11" id="KW-1185">Reference proteome</keyword>
<protein>
    <recommendedName>
        <fullName evidence="9">Branched-chain amino acid transport system carrier protein</fullName>
    </recommendedName>
</protein>
<evidence type="ECO:0000313" key="11">
    <source>
        <dbReference type="Proteomes" id="UP000184080"/>
    </source>
</evidence>
<keyword evidence="8 9" id="KW-0472">Membrane</keyword>
<evidence type="ECO:0000256" key="6">
    <source>
        <dbReference type="ARBA" id="ARBA00022970"/>
    </source>
</evidence>
<comment type="function">
    <text evidence="9">Component of the transport system for branched-chain amino acids.</text>
</comment>
<feature type="transmembrane region" description="Helical" evidence="9">
    <location>
        <begin position="307"/>
        <end position="328"/>
    </location>
</feature>
<evidence type="ECO:0000256" key="4">
    <source>
        <dbReference type="ARBA" id="ARBA00022475"/>
    </source>
</evidence>
<feature type="transmembrane region" description="Helical" evidence="9">
    <location>
        <begin position="399"/>
        <end position="418"/>
    </location>
</feature>
<dbReference type="GO" id="GO:0015818">
    <property type="term" value="P:isoleucine transport"/>
    <property type="evidence" value="ECO:0007669"/>
    <property type="project" value="TreeGrafter"/>
</dbReference>
<dbReference type="AlphaFoldDB" id="A0A1M6HG14"/>
<accession>A0A1M6HG14</accession>
<dbReference type="PANTHER" id="PTHR30588:SF0">
    <property type="entry name" value="BRANCHED-CHAIN AMINO ACID PERMEASE BRNQ"/>
    <property type="match status" value="1"/>
</dbReference>
<dbReference type="InterPro" id="IPR004685">
    <property type="entry name" value="Brnchd-chn_aa_trnsp_Livcs"/>
</dbReference>
<dbReference type="GO" id="GO:0005304">
    <property type="term" value="F:L-valine transmembrane transporter activity"/>
    <property type="evidence" value="ECO:0007669"/>
    <property type="project" value="TreeGrafter"/>
</dbReference>
<evidence type="ECO:0000313" key="10">
    <source>
        <dbReference type="EMBL" id="SHJ21142.1"/>
    </source>
</evidence>
<feature type="transmembrane region" description="Helical" evidence="9">
    <location>
        <begin position="367"/>
        <end position="387"/>
    </location>
</feature>
<dbReference type="Pfam" id="PF05525">
    <property type="entry name" value="Branch_AA_trans"/>
    <property type="match status" value="1"/>
</dbReference>
<feature type="transmembrane region" description="Helical" evidence="9">
    <location>
        <begin position="430"/>
        <end position="451"/>
    </location>
</feature>
<keyword evidence="5 9" id="KW-0812">Transmembrane</keyword>
<keyword evidence="4" id="KW-1003">Cell membrane</keyword>
<name>A0A1M6HG14_9CLOT</name>
<feature type="transmembrane region" description="Helical" evidence="9">
    <location>
        <begin position="65"/>
        <end position="84"/>
    </location>
</feature>
<feature type="transmembrane region" description="Helical" evidence="9">
    <location>
        <begin position="34"/>
        <end position="53"/>
    </location>
</feature>
<keyword evidence="6 9" id="KW-0029">Amino-acid transport</keyword>
<feature type="transmembrane region" description="Helical" evidence="9">
    <location>
        <begin position="145"/>
        <end position="165"/>
    </location>
</feature>
<dbReference type="NCBIfam" id="TIGR00796">
    <property type="entry name" value="livcs"/>
    <property type="match status" value="1"/>
</dbReference>
<proteinExistence type="inferred from homology"/>
<evidence type="ECO:0000256" key="7">
    <source>
        <dbReference type="ARBA" id="ARBA00022989"/>
    </source>
</evidence>
<sequence>MESDIDIKILSLFITKEFIKSGGTEMNKLSKKNLILVSLMLFSMFFGAGNLIFPPLLGQLSGKNLTSALLGFLASAVGLPILAVATVAKSGGLQNMAGRVHKNFAVIFTVLIYLSIGPFLGIPRAGSLAFEMGISPFLPKTMNTGFMPLLIYTLCYFLIAFWLSLNPSKLVDRFGKVLTPAILVLIAIIFIASMVKPLGAFSPAQGAYAESPLLKGFLEGYMTMDAIAALNFGIVISLALKEKGITEEKAIMSNTIKAGIIAGLILTIIYAILSYLGAGAQTRFGVADNGAQTLTNVVYYLFNNNGVIILGLIFSLACLTTSVGLITSCSEYFATLVPKVSYKSWVTILCLSSMLLANVGLTKILKISVPILTAIYPMAIVLILLSLMHNWFNGYNSVYLFTMIFTSIFSIMDALSQFDIKFKLLSYVPLYSQGLGWIIPGIIGCIIGYAYGSIRDFRLSHETSLPSDSEKSLSLEANK</sequence>
<feature type="transmembrane region" description="Helical" evidence="9">
    <location>
        <begin position="340"/>
        <end position="361"/>
    </location>
</feature>
<dbReference type="GO" id="GO:0015820">
    <property type="term" value="P:L-leucine transport"/>
    <property type="evidence" value="ECO:0007669"/>
    <property type="project" value="TreeGrafter"/>
</dbReference>
<feature type="transmembrane region" description="Helical" evidence="9">
    <location>
        <begin position="104"/>
        <end position="125"/>
    </location>
</feature>
<reference evidence="10 11" key="1">
    <citation type="submission" date="2016-11" db="EMBL/GenBank/DDBJ databases">
        <authorList>
            <person name="Jaros S."/>
            <person name="Januszkiewicz K."/>
            <person name="Wedrychowicz H."/>
        </authorList>
    </citation>
    <scope>NUCLEOTIDE SEQUENCE [LARGE SCALE GENOMIC DNA]</scope>
    <source>
        <strain evidence="10 11">DSM 21864</strain>
    </source>
</reference>
<dbReference type="GO" id="GO:0015190">
    <property type="term" value="F:L-leucine transmembrane transporter activity"/>
    <property type="evidence" value="ECO:0007669"/>
    <property type="project" value="TreeGrafter"/>
</dbReference>
<evidence type="ECO:0000256" key="9">
    <source>
        <dbReference type="RuleBase" id="RU362122"/>
    </source>
</evidence>
<keyword evidence="7 9" id="KW-1133">Transmembrane helix</keyword>
<feature type="transmembrane region" description="Helical" evidence="9">
    <location>
        <begin position="260"/>
        <end position="278"/>
    </location>
</feature>
<evidence type="ECO:0000256" key="5">
    <source>
        <dbReference type="ARBA" id="ARBA00022692"/>
    </source>
</evidence>
<evidence type="ECO:0000256" key="8">
    <source>
        <dbReference type="ARBA" id="ARBA00023136"/>
    </source>
</evidence>
<evidence type="ECO:0000256" key="2">
    <source>
        <dbReference type="ARBA" id="ARBA00008540"/>
    </source>
</evidence>
<evidence type="ECO:0000256" key="1">
    <source>
        <dbReference type="ARBA" id="ARBA00004651"/>
    </source>
</evidence>
<gene>
    <name evidence="10" type="ORF">SAMN05444401_2509</name>
</gene>
<feature type="transmembrane region" description="Helical" evidence="9">
    <location>
        <begin position="177"/>
        <end position="195"/>
    </location>
</feature>
<comment type="subcellular location">
    <subcellularLocation>
        <location evidence="1 9">Cell membrane</location>
        <topology evidence="1 9">Multi-pass membrane protein</topology>
    </subcellularLocation>
</comment>